<organism evidence="3 4">
    <name type="scientific">Asparagus officinalis</name>
    <name type="common">Garden asparagus</name>
    <dbReference type="NCBI Taxonomy" id="4686"/>
    <lineage>
        <taxon>Eukaryota</taxon>
        <taxon>Viridiplantae</taxon>
        <taxon>Streptophyta</taxon>
        <taxon>Embryophyta</taxon>
        <taxon>Tracheophyta</taxon>
        <taxon>Spermatophyta</taxon>
        <taxon>Magnoliopsida</taxon>
        <taxon>Liliopsida</taxon>
        <taxon>Asparagales</taxon>
        <taxon>Asparagaceae</taxon>
        <taxon>Asparagoideae</taxon>
        <taxon>Asparagus</taxon>
    </lineage>
</organism>
<evidence type="ECO:0000313" key="4">
    <source>
        <dbReference type="Proteomes" id="UP000243459"/>
    </source>
</evidence>
<evidence type="ECO:0000313" key="3">
    <source>
        <dbReference type="EMBL" id="ONK70642.1"/>
    </source>
</evidence>
<dbReference type="Proteomes" id="UP000243459">
    <property type="component" value="Chromosome 5"/>
</dbReference>
<evidence type="ECO:0000259" key="2">
    <source>
        <dbReference type="Pfam" id="PF10433"/>
    </source>
</evidence>
<keyword evidence="4" id="KW-1185">Reference proteome</keyword>
<dbReference type="EMBL" id="CM007385">
    <property type="protein sequence ID" value="ONK70642.1"/>
    <property type="molecule type" value="Genomic_DNA"/>
</dbReference>
<protein>
    <recommendedName>
        <fullName evidence="2">RSE1/DDB1/CPSF1 first beta-propeller domain-containing protein</fullName>
    </recommendedName>
</protein>
<feature type="compositionally biased region" description="Basic residues" evidence="1">
    <location>
        <begin position="160"/>
        <end position="173"/>
    </location>
</feature>
<proteinExistence type="predicted"/>
<dbReference type="Gramene" id="ONK70642">
    <property type="protein sequence ID" value="ONK70642"/>
    <property type="gene ID" value="A4U43_C05F35860"/>
</dbReference>
<evidence type="ECO:0000256" key="1">
    <source>
        <dbReference type="SAM" id="MobiDB-lite"/>
    </source>
</evidence>
<gene>
    <name evidence="3" type="ORF">A4U43_C05F35860</name>
</gene>
<feature type="domain" description="RSE1/DDB1/CPSF1 first beta-propeller" evidence="2">
    <location>
        <begin position="101"/>
        <end position="145"/>
    </location>
</feature>
<accession>A0A5P1EXK3</accession>
<reference evidence="4" key="1">
    <citation type="journal article" date="2017" name="Nat. Commun.">
        <title>The asparagus genome sheds light on the origin and evolution of a young Y chromosome.</title>
        <authorList>
            <person name="Harkess A."/>
            <person name="Zhou J."/>
            <person name="Xu C."/>
            <person name="Bowers J.E."/>
            <person name="Van der Hulst R."/>
            <person name="Ayyampalayam S."/>
            <person name="Mercati F."/>
            <person name="Riccardi P."/>
            <person name="McKain M.R."/>
            <person name="Kakrana A."/>
            <person name="Tang H."/>
            <person name="Ray J."/>
            <person name="Groenendijk J."/>
            <person name="Arikit S."/>
            <person name="Mathioni S.M."/>
            <person name="Nakano M."/>
            <person name="Shan H."/>
            <person name="Telgmann-Rauber A."/>
            <person name="Kanno A."/>
            <person name="Yue Z."/>
            <person name="Chen H."/>
            <person name="Li W."/>
            <person name="Chen Y."/>
            <person name="Xu X."/>
            <person name="Zhang Y."/>
            <person name="Luo S."/>
            <person name="Chen H."/>
            <person name="Gao J."/>
            <person name="Mao Z."/>
            <person name="Pires J.C."/>
            <person name="Luo M."/>
            <person name="Kudrna D."/>
            <person name="Wing R.A."/>
            <person name="Meyers B.C."/>
            <person name="Yi K."/>
            <person name="Kong H."/>
            <person name="Lavrijsen P."/>
            <person name="Sunseri F."/>
            <person name="Falavigna A."/>
            <person name="Ye Y."/>
            <person name="Leebens-Mack J.H."/>
            <person name="Chen G."/>
        </authorList>
    </citation>
    <scope>NUCLEOTIDE SEQUENCE [LARGE SCALE GENOMIC DNA]</scope>
    <source>
        <strain evidence="4">cv. DH0086</strain>
    </source>
</reference>
<name>A0A5P1EXK3_ASPOF</name>
<sequence>MPSILSRPEPLSMEKSKTLLGDDAILPHPLMFSLIRILGLIFVDPFRLNMLSGLNFQPVKHDVARLAPYSEVMAHWPRDNQSRLRFRRLEFVDEQATGAVCAINGNFAGGKSQEIVVARGKTDDLIRPDDSGKIQTLHSVDVFGHQIPRPLPPHRVPQGLHRRGLRLGPHRHP</sequence>
<feature type="region of interest" description="Disordered" evidence="1">
    <location>
        <begin position="149"/>
        <end position="173"/>
    </location>
</feature>
<dbReference type="InterPro" id="IPR018846">
    <property type="entry name" value="Beta-prop_RSE1/DDB1/CPSF1_1st"/>
</dbReference>
<dbReference type="AlphaFoldDB" id="A0A5P1EXK3"/>
<dbReference type="Pfam" id="PF10433">
    <property type="entry name" value="Beta-prop_RSE1_1st"/>
    <property type="match status" value="1"/>
</dbReference>